<dbReference type="Pfam" id="PF03631">
    <property type="entry name" value="Virul_fac_BrkB"/>
    <property type="match status" value="1"/>
</dbReference>
<name>A0A839YV73_9SPHN</name>
<dbReference type="Proteomes" id="UP000578569">
    <property type="component" value="Unassembled WGS sequence"/>
</dbReference>
<evidence type="ECO:0000256" key="1">
    <source>
        <dbReference type="ARBA" id="ARBA00004651"/>
    </source>
</evidence>
<comment type="subcellular location">
    <subcellularLocation>
        <location evidence="1">Cell membrane</location>
        <topology evidence="1">Multi-pass membrane protein</topology>
    </subcellularLocation>
</comment>
<accession>A0A839YV73</accession>
<feature type="transmembrane region" description="Helical" evidence="7">
    <location>
        <begin position="207"/>
        <end position="230"/>
    </location>
</feature>
<keyword evidence="4 7" id="KW-1133">Transmembrane helix</keyword>
<dbReference type="EMBL" id="JACICF010000001">
    <property type="protein sequence ID" value="MBB3763109.1"/>
    <property type="molecule type" value="Genomic_DNA"/>
</dbReference>
<feature type="region of interest" description="Disordered" evidence="6">
    <location>
        <begin position="310"/>
        <end position="335"/>
    </location>
</feature>
<evidence type="ECO:0000256" key="5">
    <source>
        <dbReference type="ARBA" id="ARBA00023136"/>
    </source>
</evidence>
<feature type="transmembrane region" description="Helical" evidence="7">
    <location>
        <begin position="161"/>
        <end position="187"/>
    </location>
</feature>
<reference evidence="8 9" key="1">
    <citation type="submission" date="2020-08" db="EMBL/GenBank/DDBJ databases">
        <title>Genomic Encyclopedia of Type Strains, Phase IV (KMG-IV): sequencing the most valuable type-strain genomes for metagenomic binning, comparative biology and taxonomic classification.</title>
        <authorList>
            <person name="Goeker M."/>
        </authorList>
    </citation>
    <scope>NUCLEOTIDE SEQUENCE [LARGE SCALE GENOMIC DNA]</scope>
    <source>
        <strain evidence="8 9">DSM 24194</strain>
    </source>
</reference>
<dbReference type="GO" id="GO:0005886">
    <property type="term" value="C:plasma membrane"/>
    <property type="evidence" value="ECO:0007669"/>
    <property type="project" value="UniProtKB-SubCell"/>
</dbReference>
<sequence length="335" mass="36310">MSGRSPQSPEARRKRLAALHARFGREAIAKLRDSDRPAEVAKRVAIGVYNDGFIHAGNLAYISLLALFPFIILATAVATLIGRGGDSEAAIFTILSQLPPNVAEVLAEPLLEVSSGRTGPLLWFGALIGMWTAASFIETIREILRRAYGMQYSAPFWEYRLASIGLIVGSVFLLMIAFASAVTLSSLQHLVNVYLPISQNIGAALGLARIIPALTLFGTIYAIIFALTPLRYRKRGCRKWPGVLLITIWWLLTVELLPNAIGAFGGYGRTYGSLAGVMITLIFFYIIGFGVVIGAELNAALADAGDSALKGEKYEGPYSDELEVEDPGEDEEDQE</sequence>
<gene>
    <name evidence="8" type="ORF">FHS50_000132</name>
</gene>
<feature type="transmembrane region" description="Helical" evidence="7">
    <location>
        <begin position="59"/>
        <end position="81"/>
    </location>
</feature>
<protein>
    <submittedName>
        <fullName evidence="8">Membrane protein</fullName>
    </submittedName>
</protein>
<feature type="compositionally biased region" description="Acidic residues" evidence="6">
    <location>
        <begin position="318"/>
        <end position="335"/>
    </location>
</feature>
<evidence type="ECO:0000256" key="6">
    <source>
        <dbReference type="SAM" id="MobiDB-lite"/>
    </source>
</evidence>
<dbReference type="PANTHER" id="PTHR30213">
    <property type="entry name" value="INNER MEMBRANE PROTEIN YHJD"/>
    <property type="match status" value="1"/>
</dbReference>
<feature type="transmembrane region" description="Helical" evidence="7">
    <location>
        <begin position="242"/>
        <end position="265"/>
    </location>
</feature>
<evidence type="ECO:0000256" key="3">
    <source>
        <dbReference type="ARBA" id="ARBA00022692"/>
    </source>
</evidence>
<evidence type="ECO:0000313" key="9">
    <source>
        <dbReference type="Proteomes" id="UP000578569"/>
    </source>
</evidence>
<proteinExistence type="predicted"/>
<feature type="transmembrane region" description="Helical" evidence="7">
    <location>
        <begin position="271"/>
        <end position="293"/>
    </location>
</feature>
<evidence type="ECO:0000313" key="8">
    <source>
        <dbReference type="EMBL" id="MBB3763109.1"/>
    </source>
</evidence>
<keyword evidence="2" id="KW-1003">Cell membrane</keyword>
<dbReference type="RefSeq" id="WP_183932434.1">
    <property type="nucleotide sequence ID" value="NZ_JACICF010000001.1"/>
</dbReference>
<keyword evidence="5 7" id="KW-0472">Membrane</keyword>
<evidence type="ECO:0000256" key="2">
    <source>
        <dbReference type="ARBA" id="ARBA00022475"/>
    </source>
</evidence>
<keyword evidence="9" id="KW-1185">Reference proteome</keyword>
<organism evidence="8 9">
    <name type="scientific">Sphingomicrobium lutaoense</name>
    <dbReference type="NCBI Taxonomy" id="515949"/>
    <lineage>
        <taxon>Bacteria</taxon>
        <taxon>Pseudomonadati</taxon>
        <taxon>Pseudomonadota</taxon>
        <taxon>Alphaproteobacteria</taxon>
        <taxon>Sphingomonadales</taxon>
        <taxon>Sphingomonadaceae</taxon>
        <taxon>Sphingomicrobium</taxon>
    </lineage>
</organism>
<keyword evidence="3 7" id="KW-0812">Transmembrane</keyword>
<dbReference type="InterPro" id="IPR017039">
    <property type="entry name" value="Virul_fac_BrkB"/>
</dbReference>
<feature type="transmembrane region" description="Helical" evidence="7">
    <location>
        <begin position="121"/>
        <end position="140"/>
    </location>
</feature>
<evidence type="ECO:0000256" key="4">
    <source>
        <dbReference type="ARBA" id="ARBA00022989"/>
    </source>
</evidence>
<dbReference type="AlphaFoldDB" id="A0A839YV73"/>
<dbReference type="PIRSF" id="PIRSF035875">
    <property type="entry name" value="RNase_BN"/>
    <property type="match status" value="1"/>
</dbReference>
<comment type="caution">
    <text evidence="8">The sequence shown here is derived from an EMBL/GenBank/DDBJ whole genome shotgun (WGS) entry which is preliminary data.</text>
</comment>
<dbReference type="PANTHER" id="PTHR30213:SF0">
    <property type="entry name" value="UPF0761 MEMBRANE PROTEIN YIHY"/>
    <property type="match status" value="1"/>
</dbReference>
<evidence type="ECO:0000256" key="7">
    <source>
        <dbReference type="SAM" id="Phobius"/>
    </source>
</evidence>